<dbReference type="Pfam" id="PF26353">
    <property type="entry name" value="YhfM"/>
    <property type="match status" value="2"/>
</dbReference>
<reference evidence="2 3" key="1">
    <citation type="submission" date="2016-10" db="EMBL/GenBank/DDBJ databases">
        <authorList>
            <person name="de Groot N.N."/>
        </authorList>
    </citation>
    <scope>NUCLEOTIDE SEQUENCE [LARGE SCALE GENOMIC DNA]</scope>
    <source>
        <strain evidence="2 3">CGMCC 1.10434</strain>
    </source>
</reference>
<sequence>MLLIACQSTDQADDHDLEVALDFTQYSVARYLKASEIVINEQDMVKELASVLAGAVQEPGAVNMAEPEYEISLHYDSKESEQLFLWINNGYNSTLMRSSNTETIYSVSAEQTEQLKTLVADQLEQTVHYSQVSISRIGSGGTVTYTDEQIVTELEQIFADAVQQPGITDMVSPNYEVKFDNEAGASSAYFLWTGEAGEERAMMVKSDTHTLYLIDPSKSDRLMELIDEQF</sequence>
<keyword evidence="3" id="KW-1185">Reference proteome</keyword>
<feature type="domain" description="YhfM-like" evidence="1">
    <location>
        <begin position="134"/>
        <end position="228"/>
    </location>
</feature>
<name>A0A1H8L469_9BACI</name>
<dbReference type="InterPro" id="IPR058780">
    <property type="entry name" value="YhfM-like_dom"/>
</dbReference>
<organism evidence="2 3">
    <name type="scientific">Amphibacillus marinus</name>
    <dbReference type="NCBI Taxonomy" id="872970"/>
    <lineage>
        <taxon>Bacteria</taxon>
        <taxon>Bacillati</taxon>
        <taxon>Bacillota</taxon>
        <taxon>Bacilli</taxon>
        <taxon>Bacillales</taxon>
        <taxon>Bacillaceae</taxon>
        <taxon>Amphibacillus</taxon>
    </lineage>
</organism>
<proteinExistence type="predicted"/>
<dbReference type="STRING" id="872970.SAMN04488134_10376"/>
<dbReference type="EMBL" id="FODJ01000003">
    <property type="protein sequence ID" value="SEN99915.1"/>
    <property type="molecule type" value="Genomic_DNA"/>
</dbReference>
<feature type="domain" description="YhfM-like" evidence="1">
    <location>
        <begin position="34"/>
        <end position="120"/>
    </location>
</feature>
<evidence type="ECO:0000313" key="2">
    <source>
        <dbReference type="EMBL" id="SEN99915.1"/>
    </source>
</evidence>
<evidence type="ECO:0000313" key="3">
    <source>
        <dbReference type="Proteomes" id="UP000199300"/>
    </source>
</evidence>
<protein>
    <recommendedName>
        <fullName evidence="1">YhfM-like domain-containing protein</fullName>
    </recommendedName>
</protein>
<accession>A0A1H8L469</accession>
<evidence type="ECO:0000259" key="1">
    <source>
        <dbReference type="Pfam" id="PF26353"/>
    </source>
</evidence>
<dbReference type="AlphaFoldDB" id="A0A1H8L469"/>
<dbReference type="Proteomes" id="UP000199300">
    <property type="component" value="Unassembled WGS sequence"/>
</dbReference>
<gene>
    <name evidence="2" type="ORF">SAMN04488134_10376</name>
</gene>